<name>A0ACB7P6E5_9PEZI</name>
<dbReference type="EMBL" id="JAGIZQ010000004">
    <property type="protein sequence ID" value="KAH6631663.1"/>
    <property type="molecule type" value="Genomic_DNA"/>
</dbReference>
<evidence type="ECO:0000313" key="2">
    <source>
        <dbReference type="Proteomes" id="UP000724584"/>
    </source>
</evidence>
<proteinExistence type="predicted"/>
<sequence>MFVLPASLAGAGLALQRQSEGWFGWDRPGLSPLWWSFPCGGGILPLFPSPPFPPPLCRHLSEESNERQQPMGAGRRLSQFEMAGALHAVVWKFRATWQVRRCRRNVPLFWEVQPGKARCSLAGSRVSILVSVSERWGRLVSAVADPGWRQMNLILTFFVWWSFSASRRRPSLFQIFLDVTQNPQEWVHDTDPPRASVLGSPTSPPDP</sequence>
<dbReference type="Proteomes" id="UP000724584">
    <property type="component" value="Unassembled WGS sequence"/>
</dbReference>
<accession>A0ACB7P6E5</accession>
<evidence type="ECO:0000313" key="1">
    <source>
        <dbReference type="EMBL" id="KAH6631663.1"/>
    </source>
</evidence>
<gene>
    <name evidence="1" type="ORF">F5144DRAFT_227551</name>
</gene>
<keyword evidence="2" id="KW-1185">Reference proteome</keyword>
<comment type="caution">
    <text evidence="1">The sequence shown here is derived from an EMBL/GenBank/DDBJ whole genome shotgun (WGS) entry which is preliminary data.</text>
</comment>
<organism evidence="1 2">
    <name type="scientific">Chaetomium tenue</name>
    <dbReference type="NCBI Taxonomy" id="1854479"/>
    <lineage>
        <taxon>Eukaryota</taxon>
        <taxon>Fungi</taxon>
        <taxon>Dikarya</taxon>
        <taxon>Ascomycota</taxon>
        <taxon>Pezizomycotina</taxon>
        <taxon>Sordariomycetes</taxon>
        <taxon>Sordariomycetidae</taxon>
        <taxon>Sordariales</taxon>
        <taxon>Chaetomiaceae</taxon>
        <taxon>Chaetomium</taxon>
    </lineage>
</organism>
<protein>
    <submittedName>
        <fullName evidence="1">Uncharacterized protein</fullName>
    </submittedName>
</protein>
<reference evidence="1 2" key="1">
    <citation type="journal article" date="2021" name="Nat. Commun.">
        <title>Genetic determinants of endophytism in the Arabidopsis root mycobiome.</title>
        <authorList>
            <person name="Mesny F."/>
            <person name="Miyauchi S."/>
            <person name="Thiergart T."/>
            <person name="Pickel B."/>
            <person name="Atanasova L."/>
            <person name="Karlsson M."/>
            <person name="Huettel B."/>
            <person name="Barry K.W."/>
            <person name="Haridas S."/>
            <person name="Chen C."/>
            <person name="Bauer D."/>
            <person name="Andreopoulos W."/>
            <person name="Pangilinan J."/>
            <person name="LaButti K."/>
            <person name="Riley R."/>
            <person name="Lipzen A."/>
            <person name="Clum A."/>
            <person name="Drula E."/>
            <person name="Henrissat B."/>
            <person name="Kohler A."/>
            <person name="Grigoriev I.V."/>
            <person name="Martin F.M."/>
            <person name="Hacquard S."/>
        </authorList>
    </citation>
    <scope>NUCLEOTIDE SEQUENCE [LARGE SCALE GENOMIC DNA]</scope>
    <source>
        <strain evidence="1 2">MPI-SDFR-AT-0079</strain>
    </source>
</reference>